<dbReference type="CDD" id="cd03039">
    <property type="entry name" value="GST_N_Sigma_like"/>
    <property type="match status" value="1"/>
</dbReference>
<dbReference type="InterPro" id="IPR004045">
    <property type="entry name" value="Glutathione_S-Trfase_N"/>
</dbReference>
<dbReference type="InterPro" id="IPR036249">
    <property type="entry name" value="Thioredoxin-like_sf"/>
</dbReference>
<proteinExistence type="inferred from homology"/>
<evidence type="ECO:0000259" key="7">
    <source>
        <dbReference type="PROSITE" id="PS50404"/>
    </source>
</evidence>
<gene>
    <name evidence="9" type="ORF">DBV15_06375</name>
</gene>
<dbReference type="SUPFAM" id="SSF47616">
    <property type="entry name" value="GST C-terminal domain-like"/>
    <property type="match status" value="1"/>
</dbReference>
<evidence type="ECO:0000313" key="10">
    <source>
        <dbReference type="Proteomes" id="UP000310200"/>
    </source>
</evidence>
<dbReference type="FunFam" id="3.40.30.10:FF:000035">
    <property type="entry name" value="hematopoietic prostaglandin D synthase"/>
    <property type="match status" value="1"/>
</dbReference>
<evidence type="ECO:0000256" key="3">
    <source>
        <dbReference type="ARBA" id="ARBA00022679"/>
    </source>
</evidence>
<comment type="caution">
    <text evidence="9">The sequence shown here is derived from an EMBL/GenBank/DDBJ whole genome shotgun (WGS) entry which is preliminary data.</text>
</comment>
<feature type="domain" description="GST N-terminal" evidence="7">
    <location>
        <begin position="80"/>
        <end position="157"/>
    </location>
</feature>
<dbReference type="InterPro" id="IPR040079">
    <property type="entry name" value="Glutathione_S-Trfase"/>
</dbReference>
<dbReference type="InterPro" id="IPR036282">
    <property type="entry name" value="Glutathione-S-Trfase_C_sf"/>
</dbReference>
<evidence type="ECO:0000259" key="8">
    <source>
        <dbReference type="PROSITE" id="PS50405"/>
    </source>
</evidence>
<keyword evidence="10" id="KW-1185">Reference proteome</keyword>
<dbReference type="Pfam" id="PF14497">
    <property type="entry name" value="GST_C_3"/>
    <property type="match status" value="1"/>
</dbReference>
<comment type="catalytic activity">
    <reaction evidence="5">
        <text>RX + glutathione = an S-substituted glutathione + a halide anion + H(+)</text>
        <dbReference type="Rhea" id="RHEA:16437"/>
        <dbReference type="ChEBI" id="CHEBI:15378"/>
        <dbReference type="ChEBI" id="CHEBI:16042"/>
        <dbReference type="ChEBI" id="CHEBI:17792"/>
        <dbReference type="ChEBI" id="CHEBI:57925"/>
        <dbReference type="ChEBI" id="CHEBI:90779"/>
        <dbReference type="EC" id="2.5.1.18"/>
    </reaction>
</comment>
<reference evidence="9 10" key="1">
    <citation type="journal article" date="2019" name="Philos. Trans. R. Soc. Lond., B, Biol. Sci.">
        <title>Ant behaviour and brain gene expression of defending hosts depend on the ecological success of the intruding social parasite.</title>
        <authorList>
            <person name="Kaur R."/>
            <person name="Stoldt M."/>
            <person name="Jongepier E."/>
            <person name="Feldmeyer B."/>
            <person name="Menzel F."/>
            <person name="Bornberg-Bauer E."/>
            <person name="Foitzik S."/>
        </authorList>
    </citation>
    <scope>NUCLEOTIDE SEQUENCE [LARGE SCALE GENOMIC DNA]</scope>
    <source>
        <tissue evidence="9">Whole body</tissue>
    </source>
</reference>
<organism evidence="9 10">
    <name type="scientific">Temnothorax longispinosus</name>
    <dbReference type="NCBI Taxonomy" id="300112"/>
    <lineage>
        <taxon>Eukaryota</taxon>
        <taxon>Metazoa</taxon>
        <taxon>Ecdysozoa</taxon>
        <taxon>Arthropoda</taxon>
        <taxon>Hexapoda</taxon>
        <taxon>Insecta</taxon>
        <taxon>Pterygota</taxon>
        <taxon>Neoptera</taxon>
        <taxon>Endopterygota</taxon>
        <taxon>Hymenoptera</taxon>
        <taxon>Apocrita</taxon>
        <taxon>Aculeata</taxon>
        <taxon>Formicoidea</taxon>
        <taxon>Formicidae</taxon>
        <taxon>Myrmicinae</taxon>
        <taxon>Temnothorax</taxon>
    </lineage>
</organism>
<protein>
    <recommendedName>
        <fullName evidence="2">glutathione transferase</fullName>
        <ecNumber evidence="2">2.5.1.18</ecNumber>
    </recommendedName>
</protein>
<comment type="subunit">
    <text evidence="1">Homodimer.</text>
</comment>
<feature type="region of interest" description="Disordered" evidence="6">
    <location>
        <begin position="1"/>
        <end position="22"/>
    </location>
</feature>
<dbReference type="EC" id="2.5.1.18" evidence="2"/>
<keyword evidence="3 9" id="KW-0808">Transferase</keyword>
<evidence type="ECO:0000256" key="5">
    <source>
        <dbReference type="ARBA" id="ARBA00047960"/>
    </source>
</evidence>
<feature type="domain" description="GST C-terminal" evidence="8">
    <location>
        <begin position="159"/>
        <end position="277"/>
    </location>
</feature>
<dbReference type="GO" id="GO:0006749">
    <property type="term" value="P:glutathione metabolic process"/>
    <property type="evidence" value="ECO:0007669"/>
    <property type="project" value="TreeGrafter"/>
</dbReference>
<dbReference type="InterPro" id="IPR010987">
    <property type="entry name" value="Glutathione-S-Trfase_C-like"/>
</dbReference>
<evidence type="ECO:0000313" key="9">
    <source>
        <dbReference type="EMBL" id="TGZ56574.1"/>
    </source>
</evidence>
<evidence type="ECO:0000256" key="1">
    <source>
        <dbReference type="ARBA" id="ARBA00011738"/>
    </source>
</evidence>
<evidence type="ECO:0000256" key="4">
    <source>
        <dbReference type="ARBA" id="ARBA00038317"/>
    </source>
</evidence>
<dbReference type="SFLD" id="SFLDG01205">
    <property type="entry name" value="AMPS.1"/>
    <property type="match status" value="1"/>
</dbReference>
<feature type="non-terminal residue" evidence="9">
    <location>
        <position position="1"/>
    </location>
</feature>
<dbReference type="PROSITE" id="PS50405">
    <property type="entry name" value="GST_CTER"/>
    <property type="match status" value="1"/>
</dbReference>
<dbReference type="GO" id="GO:0004364">
    <property type="term" value="F:glutathione transferase activity"/>
    <property type="evidence" value="ECO:0007669"/>
    <property type="project" value="UniProtKB-EC"/>
</dbReference>
<dbReference type="GO" id="GO:0004602">
    <property type="term" value="F:glutathione peroxidase activity"/>
    <property type="evidence" value="ECO:0007669"/>
    <property type="project" value="UniProtKB-ARBA"/>
</dbReference>
<dbReference type="Pfam" id="PF02798">
    <property type="entry name" value="GST_N"/>
    <property type="match status" value="1"/>
</dbReference>
<dbReference type="Proteomes" id="UP000310200">
    <property type="component" value="Unassembled WGS sequence"/>
</dbReference>
<dbReference type="Gene3D" id="1.20.1050.10">
    <property type="match status" value="1"/>
</dbReference>
<dbReference type="SFLD" id="SFLDG00363">
    <property type="entry name" value="AMPS_(cytGST):_Alpha-__Mu-__Pi"/>
    <property type="match status" value="1"/>
</dbReference>
<dbReference type="PANTHER" id="PTHR11571">
    <property type="entry name" value="GLUTATHIONE S-TRANSFERASE"/>
    <property type="match status" value="1"/>
</dbReference>
<dbReference type="InterPro" id="IPR004046">
    <property type="entry name" value="GST_C"/>
</dbReference>
<dbReference type="CDD" id="cd03192">
    <property type="entry name" value="GST_C_Sigma_like"/>
    <property type="match status" value="1"/>
</dbReference>
<comment type="similarity">
    <text evidence="4">Belongs to the GST superfamily. Sigma family.</text>
</comment>
<dbReference type="SFLD" id="SFLDS00019">
    <property type="entry name" value="Glutathione_Transferase_(cytos"/>
    <property type="match status" value="1"/>
</dbReference>
<dbReference type="STRING" id="300112.A0A4V3SCG7"/>
<dbReference type="AlphaFoldDB" id="A0A4V3SCG7"/>
<evidence type="ECO:0000256" key="6">
    <source>
        <dbReference type="SAM" id="MobiDB-lite"/>
    </source>
</evidence>
<name>A0A4V3SCG7_9HYME</name>
<dbReference type="Gene3D" id="3.40.30.10">
    <property type="entry name" value="Glutaredoxin"/>
    <property type="match status" value="1"/>
</dbReference>
<dbReference type="PROSITE" id="PS50404">
    <property type="entry name" value="GST_NTER"/>
    <property type="match status" value="1"/>
</dbReference>
<dbReference type="FunFam" id="1.20.1050.10:FF:000030">
    <property type="entry name" value="Glutathione S-transferase S1"/>
    <property type="match status" value="1"/>
</dbReference>
<dbReference type="PANTHER" id="PTHR11571:SF224">
    <property type="entry name" value="HEMATOPOIETIC PROSTAGLANDIN D SYNTHASE"/>
    <property type="match status" value="1"/>
</dbReference>
<dbReference type="SUPFAM" id="SSF52833">
    <property type="entry name" value="Thioredoxin-like"/>
    <property type="match status" value="1"/>
</dbReference>
<evidence type="ECO:0000256" key="2">
    <source>
        <dbReference type="ARBA" id="ARBA00012452"/>
    </source>
</evidence>
<sequence>SAQARSRAQVVPKETGGPLPRRIPVRQLSRGPVFGARVHLILGVVAGSYESAGLEIKVVTFLTPSEVFRSQVREMAEEQPRYKLIYFNARGRAEHIRYIFAYAGIDYIDERISNDRWPEVKKSMPYGMLPVLEIDGKPIAQSNAVARYLAREHNLAGKDEWESMLCDVLVDTLGDLKQFIFQYRTEEDHFKKEEKKAKLLKETIPFYLNKFEQTVAENGGYATTWADFVFTVALENFENIFGATALENYPALRGLKKRVHEISAIADWLSRRPHSEF</sequence>
<dbReference type="EMBL" id="QBLH01000326">
    <property type="protein sequence ID" value="TGZ56574.1"/>
    <property type="molecule type" value="Genomic_DNA"/>
</dbReference>
<accession>A0A4V3SCG7</accession>
<dbReference type="InterPro" id="IPR050213">
    <property type="entry name" value="GST_superfamily"/>
</dbReference>